<evidence type="ECO:0000313" key="3">
    <source>
        <dbReference type="Proteomes" id="UP000536640"/>
    </source>
</evidence>
<dbReference type="EMBL" id="JACHHW010000011">
    <property type="protein sequence ID" value="MBB5188976.1"/>
    <property type="molecule type" value="Genomic_DNA"/>
</dbReference>
<feature type="region of interest" description="Disordered" evidence="1">
    <location>
        <begin position="167"/>
        <end position="192"/>
    </location>
</feature>
<name>A0A840R940_9GAMM</name>
<comment type="caution">
    <text evidence="2">The sequence shown here is derived from an EMBL/GenBank/DDBJ whole genome shotgun (WGS) entry which is preliminary data.</text>
</comment>
<reference evidence="2 3" key="1">
    <citation type="submission" date="2020-08" db="EMBL/GenBank/DDBJ databases">
        <title>Genomic Encyclopedia of Type Strains, Phase IV (KMG-IV): sequencing the most valuable type-strain genomes for metagenomic binning, comparative biology and taxonomic classification.</title>
        <authorList>
            <person name="Goeker M."/>
        </authorList>
    </citation>
    <scope>NUCLEOTIDE SEQUENCE [LARGE SCALE GENOMIC DNA]</scope>
    <source>
        <strain evidence="2 3">DSM 25701</strain>
    </source>
</reference>
<protein>
    <recommendedName>
        <fullName evidence="4">DUF4197 domain-containing protein</fullName>
    </recommendedName>
</protein>
<gene>
    <name evidence="2" type="ORF">HNQ57_003273</name>
</gene>
<dbReference type="InterPro" id="IPR025245">
    <property type="entry name" value="DUF4197"/>
</dbReference>
<dbReference type="AlphaFoldDB" id="A0A840R940"/>
<accession>A0A840R940</accession>
<proteinExistence type="predicted"/>
<keyword evidence="3" id="KW-1185">Reference proteome</keyword>
<evidence type="ECO:0000313" key="2">
    <source>
        <dbReference type="EMBL" id="MBB5188976.1"/>
    </source>
</evidence>
<evidence type="ECO:0000256" key="1">
    <source>
        <dbReference type="SAM" id="MobiDB-lite"/>
    </source>
</evidence>
<dbReference type="RefSeq" id="WP_184464701.1">
    <property type="nucleotide sequence ID" value="NZ_JACHHW010000011.1"/>
</dbReference>
<organism evidence="2 3">
    <name type="scientific">Zhongshania antarctica</name>
    <dbReference type="NCBI Taxonomy" id="641702"/>
    <lineage>
        <taxon>Bacteria</taxon>
        <taxon>Pseudomonadati</taxon>
        <taxon>Pseudomonadota</taxon>
        <taxon>Gammaproteobacteria</taxon>
        <taxon>Cellvibrionales</taxon>
        <taxon>Spongiibacteraceae</taxon>
        <taxon>Zhongshania</taxon>
    </lineage>
</organism>
<sequence length="230" mass="24240">MLLTSGCASMFDNMSLAAQTKFQQMLANRFAQKLTAGIDLAVRQLAVKGGFLDDPLVRILLPPPLGLVIDVARDLNDNPKAALLETLMNRAAENAIPVAGPILKNMIANMDAETLQKLVDSPRSAATDLLMAEGGQAVQLALLPAVTQNLQENGAIKLYGDLLQTSQKPAGTPASAGSVEEQAAEPQAVSPDQLGQYVAEQAAGGLFKKVATRELAIRDSLNNIVASPQE</sequence>
<evidence type="ECO:0008006" key="4">
    <source>
        <dbReference type="Google" id="ProtNLM"/>
    </source>
</evidence>
<dbReference type="Pfam" id="PF13852">
    <property type="entry name" value="DUF4197"/>
    <property type="match status" value="1"/>
</dbReference>
<dbReference type="Proteomes" id="UP000536640">
    <property type="component" value="Unassembled WGS sequence"/>
</dbReference>